<keyword evidence="5" id="KW-0967">Endosome</keyword>
<evidence type="ECO:0000256" key="4">
    <source>
        <dbReference type="ARBA" id="ARBA00022737"/>
    </source>
</evidence>
<evidence type="ECO:0000256" key="1">
    <source>
        <dbReference type="ARBA" id="ARBA00004603"/>
    </source>
</evidence>
<dbReference type="PROSITE" id="PS50826">
    <property type="entry name" value="RUN"/>
    <property type="match status" value="1"/>
</dbReference>
<gene>
    <name evidence="11" type="primary">plekhm3</name>
    <name evidence="11" type="ORF">NPIL_563182</name>
</gene>
<evidence type="ECO:0000256" key="2">
    <source>
        <dbReference type="ARBA" id="ARBA00022553"/>
    </source>
</evidence>
<dbReference type="SUPFAM" id="SSF140741">
    <property type="entry name" value="RUN domain-like"/>
    <property type="match status" value="1"/>
</dbReference>
<dbReference type="InterPro" id="IPR037213">
    <property type="entry name" value="Run_dom_sf"/>
</dbReference>
<dbReference type="Pfam" id="PF13901">
    <property type="entry name" value="RH_dom"/>
    <property type="match status" value="1"/>
</dbReference>
<dbReference type="CDD" id="cd17679">
    <property type="entry name" value="RUN_PLEKHM1"/>
    <property type="match status" value="1"/>
</dbReference>
<dbReference type="PANTHER" id="PTHR12326:SF12">
    <property type="entry name" value="PLECKSTRIN HOMOLOGY AND RUN DOMAIN CONTAINING M1"/>
    <property type="match status" value="1"/>
</dbReference>
<keyword evidence="4" id="KW-0677">Repeat</keyword>
<evidence type="ECO:0000259" key="10">
    <source>
        <dbReference type="PROSITE" id="PS50826"/>
    </source>
</evidence>
<keyword evidence="8" id="KW-0072">Autophagy</keyword>
<dbReference type="Pfam" id="PF02759">
    <property type="entry name" value="RUN"/>
    <property type="match status" value="1"/>
</dbReference>
<evidence type="ECO:0000256" key="5">
    <source>
        <dbReference type="ARBA" id="ARBA00022753"/>
    </source>
</evidence>
<evidence type="ECO:0000256" key="9">
    <source>
        <dbReference type="SAM" id="MobiDB-lite"/>
    </source>
</evidence>
<keyword evidence="2" id="KW-0597">Phosphoprotein</keyword>
<dbReference type="SMART" id="SM00593">
    <property type="entry name" value="RUN"/>
    <property type="match status" value="1"/>
</dbReference>
<feature type="domain" description="RUN" evidence="10">
    <location>
        <begin position="47"/>
        <end position="186"/>
    </location>
</feature>
<name>A0A8X6IT32_NEPPI</name>
<dbReference type="InterPro" id="IPR051366">
    <property type="entry name" value="DEF8"/>
</dbReference>
<evidence type="ECO:0000256" key="3">
    <source>
        <dbReference type="ARBA" id="ARBA00022723"/>
    </source>
</evidence>
<dbReference type="InterPro" id="IPR047326">
    <property type="entry name" value="RUN_PLEKHM1"/>
</dbReference>
<keyword evidence="3" id="KW-0479">Metal-binding</keyword>
<evidence type="ECO:0000256" key="6">
    <source>
        <dbReference type="ARBA" id="ARBA00022771"/>
    </source>
</evidence>
<feature type="compositionally biased region" description="Low complexity" evidence="9">
    <location>
        <begin position="237"/>
        <end position="249"/>
    </location>
</feature>
<evidence type="ECO:0000256" key="8">
    <source>
        <dbReference type="ARBA" id="ARBA00023006"/>
    </source>
</evidence>
<evidence type="ECO:0000256" key="7">
    <source>
        <dbReference type="ARBA" id="ARBA00022833"/>
    </source>
</evidence>
<organism evidence="11 12">
    <name type="scientific">Nephila pilipes</name>
    <name type="common">Giant wood spider</name>
    <name type="synonym">Nephila maculata</name>
    <dbReference type="NCBI Taxonomy" id="299642"/>
    <lineage>
        <taxon>Eukaryota</taxon>
        <taxon>Metazoa</taxon>
        <taxon>Ecdysozoa</taxon>
        <taxon>Arthropoda</taxon>
        <taxon>Chelicerata</taxon>
        <taxon>Arachnida</taxon>
        <taxon>Araneae</taxon>
        <taxon>Araneomorphae</taxon>
        <taxon>Entelegynae</taxon>
        <taxon>Araneoidea</taxon>
        <taxon>Nephilidae</taxon>
        <taxon>Nephila</taxon>
    </lineage>
</organism>
<comment type="caution">
    <text evidence="11">The sequence shown here is derived from an EMBL/GenBank/DDBJ whole genome shotgun (WGS) entry which is preliminary data.</text>
</comment>
<evidence type="ECO:0000313" key="12">
    <source>
        <dbReference type="Proteomes" id="UP000887013"/>
    </source>
</evidence>
<protein>
    <submittedName>
        <fullName evidence="11">Pleckstrin homology domain-containing family M member 3</fullName>
    </submittedName>
</protein>
<dbReference type="Proteomes" id="UP000887013">
    <property type="component" value="Unassembled WGS sequence"/>
</dbReference>
<keyword evidence="6" id="KW-0863">Zinc-finger</keyword>
<dbReference type="GO" id="GO:0005770">
    <property type="term" value="C:late endosome"/>
    <property type="evidence" value="ECO:0007669"/>
    <property type="project" value="UniProtKB-SubCell"/>
</dbReference>
<dbReference type="InterPro" id="IPR004012">
    <property type="entry name" value="Run_dom"/>
</dbReference>
<dbReference type="GO" id="GO:0008270">
    <property type="term" value="F:zinc ion binding"/>
    <property type="evidence" value="ECO:0007669"/>
    <property type="project" value="UniProtKB-KW"/>
</dbReference>
<evidence type="ECO:0000313" key="11">
    <source>
        <dbReference type="EMBL" id="GFS58707.1"/>
    </source>
</evidence>
<proteinExistence type="predicted"/>
<keyword evidence="12" id="KW-1185">Reference proteome</keyword>
<accession>A0A8X6IT32</accession>
<dbReference type="OrthoDB" id="62364at2759"/>
<sequence length="702" mass="79593">MDLLWKKTALPSIEDFAKEIAVKKNLTLELSKSIRVIQEESLGKSIIPDNEYSSNLCSVLEAIFIHGLKDKITRKMSAVFGSNPERIPEPQFWTAVYNFSHKNVILEINHFSLITTDVGRGRAWLRAALNDGLIVSYVGNMLSDQSGMQKHYNSSAYLRDDEQSDIMKKLLEGLNIFTFELSCNNSTLNVWNSLPLTLANIWTPPVTPQPVMPAVDVIDFFTDPKNQTKTSPRTKKSSAVASSTSNPSSDKNNDLKSDIQSSMDDNKTVEMPVESKDNTIAQVENESERKEEVIDPVLENLPDCHEIIDPSVSNLENLEKSDKQYYEEISSKISSSDSVPDFGIEIIDGFSDQIGSTGNKLSEDSGWSSTFDCDPYSTNCEADQSYDSLLQSYNKNLSKVVIGTPELADTFTSVMQMNDDDCQDNSPDAKSPDSDFEFVPKYLAVEHADEETKKLMEAVGKVCPEKGLMLQDFKCNSCGRPIGMIYGKSRLCYYDGYNYCYECHENETEFIPARIVHNWDFKQYPVSKRAKIFIARIDKDPLLDIKVLNPAMYTAIEEMAQMQLLRTQLTFLRSYIFTCKESIAEDLRKRLWPREYLYEHVHLYSITDMLEIASGALAQTLLKVIAFAKKHVMSCQLCLVKGFICEVCKNPKPIYPFDVETTYHCDKCLAVYHAVCMDANKYCPKCIRKMKRQQLLESTTPD</sequence>
<dbReference type="CDD" id="cd15489">
    <property type="entry name" value="PHD_SF"/>
    <property type="match status" value="1"/>
</dbReference>
<dbReference type="EMBL" id="BMAW01093113">
    <property type="protein sequence ID" value="GFS58707.1"/>
    <property type="molecule type" value="Genomic_DNA"/>
</dbReference>
<dbReference type="GO" id="GO:0006914">
    <property type="term" value="P:autophagy"/>
    <property type="evidence" value="ECO:0007669"/>
    <property type="project" value="UniProtKB-KW"/>
</dbReference>
<comment type="subcellular location">
    <subcellularLocation>
        <location evidence="1">Late endosome</location>
    </subcellularLocation>
</comment>
<keyword evidence="7" id="KW-0862">Zinc</keyword>
<dbReference type="InterPro" id="IPR025258">
    <property type="entry name" value="RH_dom"/>
</dbReference>
<dbReference type="SMART" id="SM01175">
    <property type="entry name" value="DUF4206"/>
    <property type="match status" value="1"/>
</dbReference>
<dbReference type="Gene3D" id="1.20.58.900">
    <property type="match status" value="1"/>
</dbReference>
<reference evidence="11" key="1">
    <citation type="submission" date="2020-08" db="EMBL/GenBank/DDBJ databases">
        <title>Multicomponent nature underlies the extraordinary mechanical properties of spider dragline silk.</title>
        <authorList>
            <person name="Kono N."/>
            <person name="Nakamura H."/>
            <person name="Mori M."/>
            <person name="Yoshida Y."/>
            <person name="Ohtoshi R."/>
            <person name="Malay A.D."/>
            <person name="Moran D.A.P."/>
            <person name="Tomita M."/>
            <person name="Numata K."/>
            <person name="Arakawa K."/>
        </authorList>
    </citation>
    <scope>NUCLEOTIDE SEQUENCE</scope>
</reference>
<feature type="region of interest" description="Disordered" evidence="9">
    <location>
        <begin position="223"/>
        <end position="272"/>
    </location>
</feature>
<dbReference type="AlphaFoldDB" id="A0A8X6IT32"/>
<dbReference type="PANTHER" id="PTHR12326">
    <property type="entry name" value="PLECKSTRIN HOMOLOGY DOMAIN CONTAINING PROTEIN"/>
    <property type="match status" value="1"/>
</dbReference>